<dbReference type="Pfam" id="PF13855">
    <property type="entry name" value="LRR_8"/>
    <property type="match status" value="6"/>
</dbReference>
<proteinExistence type="predicted"/>
<protein>
    <recommendedName>
        <fullName evidence="10">Chaoptin</fullName>
    </recommendedName>
</protein>
<evidence type="ECO:0000256" key="4">
    <source>
        <dbReference type="ARBA" id="ARBA00023180"/>
    </source>
</evidence>
<dbReference type="Gene3D" id="3.80.10.10">
    <property type="entry name" value="Ribonuclease Inhibitor"/>
    <property type="match status" value="6"/>
</dbReference>
<keyword evidence="6" id="KW-0472">Membrane</keyword>
<evidence type="ECO:0000256" key="2">
    <source>
        <dbReference type="ARBA" id="ARBA00022729"/>
    </source>
</evidence>
<evidence type="ECO:0000256" key="1">
    <source>
        <dbReference type="ARBA" id="ARBA00022614"/>
    </source>
</evidence>
<dbReference type="PROSITE" id="PS51450">
    <property type="entry name" value="LRR"/>
    <property type="match status" value="13"/>
</dbReference>
<dbReference type="PRINTS" id="PR00019">
    <property type="entry name" value="LEURICHRPT"/>
</dbReference>
<dbReference type="PANTHER" id="PTHR24366">
    <property type="entry name" value="IG(IMMUNOGLOBULIN) AND LRR(LEUCINE RICH REPEAT) DOMAINS"/>
    <property type="match status" value="1"/>
</dbReference>
<keyword evidence="9" id="KW-1185">Reference proteome</keyword>
<keyword evidence="6" id="KW-0812">Transmembrane</keyword>
<feature type="region of interest" description="Disordered" evidence="5">
    <location>
        <begin position="1285"/>
        <end position="1336"/>
    </location>
</feature>
<evidence type="ECO:0008006" key="10">
    <source>
        <dbReference type="Google" id="ProtNLM"/>
    </source>
</evidence>
<dbReference type="InterPro" id="IPR003591">
    <property type="entry name" value="Leu-rich_rpt_typical-subtyp"/>
</dbReference>
<dbReference type="Proteomes" id="UP001461498">
    <property type="component" value="Unassembled WGS sequence"/>
</dbReference>
<organism evidence="8 9">
    <name type="scientific">Rhynocoris fuscipes</name>
    <dbReference type="NCBI Taxonomy" id="488301"/>
    <lineage>
        <taxon>Eukaryota</taxon>
        <taxon>Metazoa</taxon>
        <taxon>Ecdysozoa</taxon>
        <taxon>Arthropoda</taxon>
        <taxon>Hexapoda</taxon>
        <taxon>Insecta</taxon>
        <taxon>Pterygota</taxon>
        <taxon>Neoptera</taxon>
        <taxon>Paraneoptera</taxon>
        <taxon>Hemiptera</taxon>
        <taxon>Heteroptera</taxon>
        <taxon>Panheteroptera</taxon>
        <taxon>Cimicomorpha</taxon>
        <taxon>Reduviidae</taxon>
        <taxon>Harpactorinae</taxon>
        <taxon>Harpactorini</taxon>
        <taxon>Rhynocoris</taxon>
    </lineage>
</organism>
<dbReference type="Pfam" id="PF00560">
    <property type="entry name" value="LRR_1"/>
    <property type="match status" value="1"/>
</dbReference>
<sequence length="1336" mass="148922">MRWSLVLQLFWLTLFILYNGNDAARCQDVLRQLGYPCRCTHRHGEEEMELDCDRVVLPGDFPSLPFQAQVISFSQRSAGNQGLPTQAFAQAGLPIRELDFTDNSVRRLTERVFAGLKGTLQVLKLGNNLLGDSLNPIFSTTEFHGLNQLRVLDMKSNHIKALEEGLLKGCDDLLEFWLDGNSLTEIPSSSLNGPKRLRLFSLRNNRISIIRDGAFLSQKHLERLDMNGNRITSIEEGAFRGLSKLKQLSLGHNRLGKLNSDVFMGAESVQELDMSENFLTELPTAALKQFTSLKYLNLSSNLIEKLDNTILSTVPDLELLDLSRNNIGNIAPGTFLGLRHLKFLDFSVNTLRTVEDDAFEGLNQLETLSLKDNNILLVPASALGRLPRLSVLELDFNRVAALGSDILRAVADRVTSLSLSRNVVRELPSDAFLDFKRLKYLDLSGNLLLSIEMTSFTGLEETLEHLSLRGNRLSSLPNKPLSLLQLQHLDLSHNHITEMARTSFLMVPSLLKLNLSHNLQLSSIPSTLFHPLVKMEELDLSYTSLKLLSPELLMKTTALRSLTLSHNNIQELTESVFQNLRNLTVLDISYNQITNVRSGCFSSLSSLRRLDLSGNKLTSFKGEFFVTRRSNGTQLEELNLSDNDLSYLFPSSFRVHPRLRKLSAARNRFSFFPAELIVGLNYLEEVDLGENMLKSLEEFDFGRLTRLIVLKLNKNQLDSISETAFHNSTQLQIIDLSGNALERLGERTFQGLGRLKLLDLKDNLLTELPESIFERSRLRMLENVDLSGNRFEIPPLKTLQRQYFFLTSVNLSKNKLKQIPPDDSIMVNIKRLDLSFNPLTPESIANVLGEPKTVRELSLAGTGITHITRLETPFLYHLNLSHNEISDIPEKVFERPTLLEVIDLSHNKIGDISGTLSQVWSKLKSLHTVDLSSNPIKSIVQGDLDGLESLRKLNVSNLEECTRIEKMAFKNLGNLAELEVYGYPRLGYLDVTGLLHSLPSLEVLDVEVKDSAVGNEQLSAAMNPRLARLGIRGRRVRSISSSALAGLKSPEVTIELRGTALNSLPPALLIPLPRSSKVKLDITDSMLTTLTPQFLSALDDRRGDISLVGLASNPIVCDCNSRALRRSGLANGIMCDTPEHLAGKLLTEIADDELTCDPHKPTTSSTEATTMYRTSKMTMRTTEPDIIWSVAPTTTTHRTHMNKPMSGATTINNDDTLIISIVGGVVAFIAILIIIICIVRLRWNDNQYRGGPVPPLMPHCNNPACPCPKLAPMMPPLASPYGPTYATLPTKRHGPSSISPPLRASYSTLGRGPYPPHSQPFYIAYPPSGDEKDNPR</sequence>
<evidence type="ECO:0000256" key="3">
    <source>
        <dbReference type="ARBA" id="ARBA00022737"/>
    </source>
</evidence>
<keyword evidence="6" id="KW-1133">Transmembrane helix</keyword>
<reference evidence="8 9" key="1">
    <citation type="submission" date="2022-12" db="EMBL/GenBank/DDBJ databases">
        <title>Chromosome-level genome assembly of true bugs.</title>
        <authorList>
            <person name="Ma L."/>
            <person name="Li H."/>
        </authorList>
    </citation>
    <scope>NUCLEOTIDE SEQUENCE [LARGE SCALE GENOMIC DNA]</scope>
    <source>
        <strain evidence="8">Lab_2022b</strain>
    </source>
</reference>
<keyword evidence="1" id="KW-0433">Leucine-rich repeat</keyword>
<dbReference type="PANTHER" id="PTHR24366:SF80">
    <property type="entry name" value="LD30178P"/>
    <property type="match status" value="1"/>
</dbReference>
<keyword evidence="2 7" id="KW-0732">Signal</keyword>
<evidence type="ECO:0000256" key="5">
    <source>
        <dbReference type="SAM" id="MobiDB-lite"/>
    </source>
</evidence>
<feature type="transmembrane region" description="Helical" evidence="6">
    <location>
        <begin position="1217"/>
        <end position="1239"/>
    </location>
</feature>
<dbReference type="Pfam" id="PF13516">
    <property type="entry name" value="LRR_6"/>
    <property type="match status" value="1"/>
</dbReference>
<accession>A0AAW1DPS7</accession>
<evidence type="ECO:0000256" key="7">
    <source>
        <dbReference type="SAM" id="SignalP"/>
    </source>
</evidence>
<evidence type="ECO:0000313" key="9">
    <source>
        <dbReference type="Proteomes" id="UP001461498"/>
    </source>
</evidence>
<comment type="caution">
    <text evidence="8">The sequence shown here is derived from an EMBL/GenBank/DDBJ whole genome shotgun (WGS) entry which is preliminary data.</text>
</comment>
<dbReference type="SMART" id="SM00364">
    <property type="entry name" value="LRR_BAC"/>
    <property type="match status" value="7"/>
</dbReference>
<keyword evidence="4" id="KW-0325">Glycoprotein</keyword>
<evidence type="ECO:0000313" key="8">
    <source>
        <dbReference type="EMBL" id="KAK9511970.1"/>
    </source>
</evidence>
<dbReference type="SMART" id="SM00365">
    <property type="entry name" value="LRR_SD22"/>
    <property type="match status" value="16"/>
</dbReference>
<dbReference type="SUPFAM" id="SSF52058">
    <property type="entry name" value="L domain-like"/>
    <property type="match status" value="3"/>
</dbReference>
<feature type="signal peptide" evidence="7">
    <location>
        <begin position="1"/>
        <end position="23"/>
    </location>
</feature>
<gene>
    <name evidence="8" type="ORF">O3M35_000521</name>
</gene>
<dbReference type="InterPro" id="IPR032675">
    <property type="entry name" value="LRR_dom_sf"/>
</dbReference>
<feature type="chain" id="PRO_5043788571" description="Chaoptin" evidence="7">
    <location>
        <begin position="24"/>
        <end position="1336"/>
    </location>
</feature>
<evidence type="ECO:0000256" key="6">
    <source>
        <dbReference type="SAM" id="Phobius"/>
    </source>
</evidence>
<name>A0AAW1DPS7_9HEMI</name>
<dbReference type="FunFam" id="3.80.10.10:FF:000770">
    <property type="entry name" value="Uncharacterized protein"/>
    <property type="match status" value="1"/>
</dbReference>
<dbReference type="InterPro" id="IPR001611">
    <property type="entry name" value="Leu-rich_rpt"/>
</dbReference>
<dbReference type="SMART" id="SM00369">
    <property type="entry name" value="LRR_TYP"/>
    <property type="match status" value="29"/>
</dbReference>
<keyword evidence="3" id="KW-0677">Repeat</keyword>
<dbReference type="EMBL" id="JAPXFL010000001">
    <property type="protein sequence ID" value="KAK9511970.1"/>
    <property type="molecule type" value="Genomic_DNA"/>
</dbReference>
<dbReference type="FunFam" id="3.80.10.10:FF:001164">
    <property type="entry name" value="GH01279p"/>
    <property type="match status" value="1"/>
</dbReference>